<evidence type="ECO:0000313" key="7">
    <source>
        <dbReference type="Proteomes" id="UP000695022"/>
    </source>
</evidence>
<dbReference type="InterPro" id="IPR002343">
    <property type="entry name" value="Hud_Sxl_RNA"/>
</dbReference>
<protein>
    <recommendedName>
        <fullName evidence="4">Protein alan shepard</fullName>
    </recommendedName>
</protein>
<evidence type="ECO:0000256" key="4">
    <source>
        <dbReference type="ARBA" id="ARBA00039536"/>
    </source>
</evidence>
<dbReference type="InterPro" id="IPR012677">
    <property type="entry name" value="Nucleotide-bd_a/b_plait_sf"/>
</dbReference>
<dbReference type="SUPFAM" id="SSF54928">
    <property type="entry name" value="RNA-binding domain, RBD"/>
    <property type="match status" value="1"/>
</dbReference>
<comment type="function">
    <text evidence="3">Has a role in the perception of gravity.</text>
</comment>
<proteinExistence type="predicted"/>
<evidence type="ECO:0000256" key="2">
    <source>
        <dbReference type="ARBA" id="ARBA00022884"/>
    </source>
</evidence>
<evidence type="ECO:0000313" key="8">
    <source>
        <dbReference type="RefSeq" id="XP_014678286.1"/>
    </source>
</evidence>
<dbReference type="Gene3D" id="3.30.70.330">
    <property type="match status" value="1"/>
</dbReference>
<keyword evidence="1" id="KW-0677">Repeat</keyword>
<evidence type="ECO:0000256" key="5">
    <source>
        <dbReference type="PROSITE-ProRule" id="PRU00176"/>
    </source>
</evidence>
<evidence type="ECO:0000259" key="6">
    <source>
        <dbReference type="PROSITE" id="PS50102"/>
    </source>
</evidence>
<keyword evidence="2 5" id="KW-0694">RNA-binding</keyword>
<dbReference type="Pfam" id="PF00076">
    <property type="entry name" value="RRM_1"/>
    <property type="match status" value="1"/>
</dbReference>
<sequence>MPSGKLASAPLHNYQISLSSVIMDTNGLTDHMSSGGSSSEHDGYNKQTMVVAADKSKTNLIVNYLPQTMTQEEIRSLFGSLGEIESCKLIRDKTTGVSLGYGFVNYAKEDDAARAIQTLNDL</sequence>
<evidence type="ECO:0000256" key="3">
    <source>
        <dbReference type="ARBA" id="ARBA00037469"/>
    </source>
</evidence>
<dbReference type="SMART" id="SM00360">
    <property type="entry name" value="RRM"/>
    <property type="match status" value="1"/>
</dbReference>
<dbReference type="InterPro" id="IPR000504">
    <property type="entry name" value="RRM_dom"/>
</dbReference>
<keyword evidence="7" id="KW-1185">Reference proteome</keyword>
<dbReference type="Proteomes" id="UP000695022">
    <property type="component" value="Unplaced"/>
</dbReference>
<organism evidence="7 8">
    <name type="scientific">Priapulus caudatus</name>
    <name type="common">Priapulid worm</name>
    <dbReference type="NCBI Taxonomy" id="37621"/>
    <lineage>
        <taxon>Eukaryota</taxon>
        <taxon>Metazoa</taxon>
        <taxon>Ecdysozoa</taxon>
        <taxon>Scalidophora</taxon>
        <taxon>Priapulida</taxon>
        <taxon>Priapulimorpha</taxon>
        <taxon>Priapulimorphida</taxon>
        <taxon>Priapulidae</taxon>
        <taxon>Priapulus</taxon>
    </lineage>
</organism>
<reference evidence="8" key="1">
    <citation type="submission" date="2025-08" db="UniProtKB">
        <authorList>
            <consortium name="RefSeq"/>
        </authorList>
    </citation>
    <scope>IDENTIFICATION</scope>
</reference>
<dbReference type="RefSeq" id="XP_014678286.1">
    <property type="nucleotide sequence ID" value="XM_014822800.1"/>
</dbReference>
<dbReference type="PROSITE" id="PS50102">
    <property type="entry name" value="RRM"/>
    <property type="match status" value="1"/>
</dbReference>
<name>A0ABM1F1G5_PRICU</name>
<dbReference type="PANTHER" id="PTHR24012">
    <property type="entry name" value="RNA BINDING PROTEIN"/>
    <property type="match status" value="1"/>
</dbReference>
<feature type="domain" description="RRM" evidence="6">
    <location>
        <begin position="58"/>
        <end position="122"/>
    </location>
</feature>
<dbReference type="PRINTS" id="PR00961">
    <property type="entry name" value="HUDSXLRNA"/>
</dbReference>
<accession>A0ABM1F1G5</accession>
<dbReference type="InterPro" id="IPR035979">
    <property type="entry name" value="RBD_domain_sf"/>
</dbReference>
<dbReference type="GeneID" id="106818081"/>
<evidence type="ECO:0000256" key="1">
    <source>
        <dbReference type="ARBA" id="ARBA00022737"/>
    </source>
</evidence>
<gene>
    <name evidence="8" type="primary">LOC106818081</name>
</gene>
<feature type="non-terminal residue" evidence="8">
    <location>
        <position position="122"/>
    </location>
</feature>